<feature type="transmembrane region" description="Helical" evidence="6">
    <location>
        <begin position="60"/>
        <end position="78"/>
    </location>
</feature>
<gene>
    <name evidence="7" type="ORF">H5R64_07785</name>
</gene>
<reference evidence="7 8" key="1">
    <citation type="submission" date="2020-07" db="EMBL/GenBank/DDBJ databases">
        <title>Description of Limosilactobacillus balticus sp. nov., Limosilactobacillus agrestis sp. nov., Limosilactobacillus albertensis sp. nov., Limosilactobacillus rudii sp. nov., Limosilactobacillus fastidiosus sp. nov., five novel Limosilactobacillus species isolated from the vertebrate gastrointestinal tract, and proposal of 6 subspecies of Limosilactobacillus reuteri adapted to the gastrointestinal tract of specific vertebrate hosts.</title>
        <authorList>
            <person name="Li F."/>
            <person name="Cheng C."/>
            <person name="Zheng J."/>
            <person name="Quevedo R.M."/>
            <person name="Li J."/>
            <person name="Roos S."/>
            <person name="Gaenzle M.G."/>
            <person name="Walter J."/>
        </authorList>
    </citation>
    <scope>NUCLEOTIDE SEQUENCE [LARGE SCALE GENOMIC DNA]</scope>
    <source>
        <strain evidence="7 8">WF-MO7-1</strain>
    </source>
</reference>
<keyword evidence="8" id="KW-1185">Reference proteome</keyword>
<dbReference type="InterPro" id="IPR006480">
    <property type="entry name" value="Phage_holin_4_1"/>
</dbReference>
<evidence type="ECO:0000313" key="7">
    <source>
        <dbReference type="EMBL" id="MBB1063654.1"/>
    </source>
</evidence>
<proteinExistence type="inferred from homology"/>
<comment type="caution">
    <text evidence="7">The sequence shown here is derived from an EMBL/GenBank/DDBJ whole genome shotgun (WGS) entry which is preliminary data.</text>
</comment>
<keyword evidence="4 6" id="KW-0472">Membrane</keyword>
<feature type="transmembrane region" description="Helical" evidence="6">
    <location>
        <begin position="27"/>
        <end position="48"/>
    </location>
</feature>
<keyword evidence="3 6" id="KW-1133">Transmembrane helix</keyword>
<evidence type="ECO:0000256" key="5">
    <source>
        <dbReference type="ARBA" id="ARBA00023600"/>
    </source>
</evidence>
<keyword evidence="2 6" id="KW-0812">Transmembrane</keyword>
<dbReference type="EMBL" id="JACIUZ010000044">
    <property type="protein sequence ID" value="MBB1063654.1"/>
    <property type="molecule type" value="Genomic_DNA"/>
</dbReference>
<sequence>MQLLTAPPMPYHQMYFTHFQNMEDNRLIWLFVWAVIIDIVTGLAKSLVTKRTTSTKGTTGLIKHGVLILVILTLYPMLDVNGMGSAGDAFVTFYILYYAVSIIENWGQMGLPLPNWLKSYIYKLSDEYNSQDYDPLTGKNKKEKK</sequence>
<comment type="similarity">
    <text evidence="5">Belongs to the bacteriophage holin family. Cp-1 holin subfamily.</text>
</comment>
<evidence type="ECO:0000313" key="8">
    <source>
        <dbReference type="Proteomes" id="UP000544052"/>
    </source>
</evidence>
<evidence type="ECO:0000256" key="4">
    <source>
        <dbReference type="ARBA" id="ARBA00023136"/>
    </source>
</evidence>
<dbReference type="RefSeq" id="WP_182583305.1">
    <property type="nucleotide sequence ID" value="NZ_JACIUZ010000044.1"/>
</dbReference>
<organism evidence="7 8">
    <name type="scientific">Limosilactobacillus fastidiosus</name>
    <dbReference type="NCBI Taxonomy" id="2759855"/>
    <lineage>
        <taxon>Bacteria</taxon>
        <taxon>Bacillati</taxon>
        <taxon>Bacillota</taxon>
        <taxon>Bacilli</taxon>
        <taxon>Lactobacillales</taxon>
        <taxon>Lactobacillaceae</taxon>
        <taxon>Limosilactobacillus</taxon>
    </lineage>
</organism>
<evidence type="ECO:0000256" key="1">
    <source>
        <dbReference type="ARBA" id="ARBA00004141"/>
    </source>
</evidence>
<comment type="subcellular location">
    <subcellularLocation>
        <location evidence="1">Membrane</location>
        <topology evidence="1">Multi-pass membrane protein</topology>
    </subcellularLocation>
</comment>
<evidence type="ECO:0000256" key="3">
    <source>
        <dbReference type="ARBA" id="ARBA00022989"/>
    </source>
</evidence>
<dbReference type="Pfam" id="PF05105">
    <property type="entry name" value="Phage_holin_4_1"/>
    <property type="match status" value="1"/>
</dbReference>
<dbReference type="Proteomes" id="UP000544052">
    <property type="component" value="Unassembled WGS sequence"/>
</dbReference>
<protein>
    <submittedName>
        <fullName evidence="7">Phage holin family protein</fullName>
    </submittedName>
</protein>
<evidence type="ECO:0000256" key="6">
    <source>
        <dbReference type="SAM" id="Phobius"/>
    </source>
</evidence>
<dbReference type="NCBIfam" id="TIGR01593">
    <property type="entry name" value="holin_tox_secr"/>
    <property type="match status" value="1"/>
</dbReference>
<accession>A0ABR6E8X8</accession>
<name>A0ABR6E8X8_9LACO</name>
<evidence type="ECO:0000256" key="2">
    <source>
        <dbReference type="ARBA" id="ARBA00022692"/>
    </source>
</evidence>